<organism evidence="1 2">
    <name type="scientific">Sorghum bicolor</name>
    <name type="common">Sorghum</name>
    <name type="synonym">Sorghum vulgare</name>
    <dbReference type="NCBI Taxonomy" id="4558"/>
    <lineage>
        <taxon>Eukaryota</taxon>
        <taxon>Viridiplantae</taxon>
        <taxon>Streptophyta</taxon>
        <taxon>Embryophyta</taxon>
        <taxon>Tracheophyta</taxon>
        <taxon>Spermatophyta</taxon>
        <taxon>Magnoliopsida</taxon>
        <taxon>Liliopsida</taxon>
        <taxon>Poales</taxon>
        <taxon>Poaceae</taxon>
        <taxon>PACMAD clade</taxon>
        <taxon>Panicoideae</taxon>
        <taxon>Andropogonodae</taxon>
        <taxon>Andropogoneae</taxon>
        <taxon>Sorghinae</taxon>
        <taxon>Sorghum</taxon>
    </lineage>
</organism>
<evidence type="ECO:0000313" key="1">
    <source>
        <dbReference type="EMBL" id="OQU87994.1"/>
    </source>
</evidence>
<proteinExistence type="predicted"/>
<reference evidence="1" key="2">
    <citation type="submission" date="2017-02" db="EMBL/GenBank/DDBJ databases">
        <title>WGS assembly of Sorghum bicolor.</title>
        <authorList>
            <person name="Paterson A."/>
            <person name="Mullet J."/>
            <person name="Bowers J."/>
            <person name="Bruggmann R."/>
            <person name="Dubchak I."/>
            <person name="Grimwood J."/>
            <person name="Gundlach H."/>
            <person name="Haberer G."/>
            <person name="Hellsten U."/>
            <person name="Mitros T."/>
            <person name="Poliakov A."/>
            <person name="Schmutz J."/>
            <person name="Spannagl M."/>
            <person name="Tang H."/>
            <person name="Wang X."/>
            <person name="Wicker T."/>
            <person name="Bharti A."/>
            <person name="Chapman J."/>
            <person name="Feltus F."/>
            <person name="Gowik U."/>
            <person name="Grigoriev I."/>
            <person name="Lyons E."/>
            <person name="Maher C."/>
            <person name="Martis M."/>
            <person name="Narechania A."/>
            <person name="Otillar R."/>
            <person name="Penning B."/>
            <person name="Salamov A."/>
            <person name="Wang Y."/>
            <person name="Zhang L."/>
            <person name="Carpita N."/>
            <person name="Freeling M."/>
            <person name="Gingle A."/>
            <person name="Hash C."/>
            <person name="Keller B."/>
            <person name="Klein P."/>
            <person name="Kresovich S."/>
            <person name="Mccann M."/>
            <person name="Ming R."/>
            <person name="Peterson D."/>
            <person name="Rahman M."/>
            <person name="Ware D."/>
            <person name="Westhoff P."/>
            <person name="Mayer K."/>
            <person name="Messing J."/>
            <person name="Sims D."/>
            <person name="Jenkins J."/>
            <person name="Shu S."/>
            <person name="Rokhsar D."/>
        </authorList>
    </citation>
    <scope>NUCLEOTIDE SEQUENCE</scope>
</reference>
<evidence type="ECO:0000313" key="2">
    <source>
        <dbReference type="Proteomes" id="UP000000768"/>
    </source>
</evidence>
<dbReference type="Gramene" id="OQU87993">
    <property type="protein sequence ID" value="OQU87993"/>
    <property type="gene ID" value="SORBI_3003G379450"/>
</dbReference>
<reference evidence="2" key="3">
    <citation type="journal article" date="2018" name="Plant J.">
        <title>The Sorghum bicolor reference genome: improved assembly, gene annotations, a transcriptome atlas, and signatures of genome organization.</title>
        <authorList>
            <person name="McCormick R.F."/>
            <person name="Truong S.K."/>
            <person name="Sreedasyam A."/>
            <person name="Jenkins J."/>
            <person name="Shu S."/>
            <person name="Sims D."/>
            <person name="Kennedy M."/>
            <person name="Amirebrahimi M."/>
            <person name="Weers B.D."/>
            <person name="McKinley B."/>
            <person name="Mattison A."/>
            <person name="Morishige D.T."/>
            <person name="Grimwood J."/>
            <person name="Schmutz J."/>
            <person name="Mullet J.E."/>
        </authorList>
    </citation>
    <scope>NUCLEOTIDE SEQUENCE [LARGE SCALE GENOMIC DNA]</scope>
    <source>
        <strain evidence="2">cv. BTx623</strain>
    </source>
</reference>
<dbReference type="EMBL" id="CM000762">
    <property type="protein sequence ID" value="OQU87993.1"/>
    <property type="molecule type" value="Genomic_DNA"/>
</dbReference>
<dbReference type="Gramene" id="OQU87992">
    <property type="protein sequence ID" value="OQU87992"/>
    <property type="gene ID" value="SORBI_3003G379450"/>
</dbReference>
<accession>A0A1W0W0S2</accession>
<dbReference type="AlphaFoldDB" id="A0A1W0W0S2"/>
<dbReference type="Proteomes" id="UP000000768">
    <property type="component" value="Chromosome 3"/>
</dbReference>
<sequence length="105" mass="11301">MPQTHTQGHGGFGGSGWQPRLCCNLGHGGGLGCGPSESISVVLVAHHDTCLHVGLKWMVGSMTVRGKGVSNPQAQYWCFCLFLPVPLSFQEKNPQMTILCRVCSF</sequence>
<dbReference type="InParanoid" id="A0A1W0W0S2"/>
<reference evidence="1 2" key="1">
    <citation type="journal article" date="2009" name="Nature">
        <title>The Sorghum bicolor genome and the diversification of grasses.</title>
        <authorList>
            <person name="Paterson A.H."/>
            <person name="Bowers J.E."/>
            <person name="Bruggmann R."/>
            <person name="Dubchak I."/>
            <person name="Grimwood J."/>
            <person name="Gundlach H."/>
            <person name="Haberer G."/>
            <person name="Hellsten U."/>
            <person name="Mitros T."/>
            <person name="Poliakov A."/>
            <person name="Schmutz J."/>
            <person name="Spannagl M."/>
            <person name="Tang H."/>
            <person name="Wang X."/>
            <person name="Wicker T."/>
            <person name="Bharti A.K."/>
            <person name="Chapman J."/>
            <person name="Feltus F.A."/>
            <person name="Gowik U."/>
            <person name="Grigoriev I.V."/>
            <person name="Lyons E."/>
            <person name="Maher C.A."/>
            <person name="Martis M."/>
            <person name="Narechania A."/>
            <person name="Otillar R.P."/>
            <person name="Penning B.W."/>
            <person name="Salamov A.A."/>
            <person name="Wang Y."/>
            <person name="Zhang L."/>
            <person name="Carpita N.C."/>
            <person name="Freeling M."/>
            <person name="Gingle A.R."/>
            <person name="Hash C.T."/>
            <person name="Keller B."/>
            <person name="Klein P."/>
            <person name="Kresovich S."/>
            <person name="McCann M.C."/>
            <person name="Ming R."/>
            <person name="Peterson D.G."/>
            <person name="Mehboob-ur-Rahman"/>
            <person name="Ware D."/>
            <person name="Westhoff P."/>
            <person name="Mayer K.F."/>
            <person name="Messing J."/>
            <person name="Rokhsar D.S."/>
        </authorList>
    </citation>
    <scope>NUCLEOTIDE SEQUENCE [LARGE SCALE GENOMIC DNA]</scope>
    <source>
        <strain evidence="2">cv. BTx623</strain>
    </source>
</reference>
<name>A0A1W0W0S2_SORBI</name>
<keyword evidence="2" id="KW-1185">Reference proteome</keyword>
<dbReference type="EMBL" id="CM000762">
    <property type="protein sequence ID" value="OQU87994.1"/>
    <property type="molecule type" value="Genomic_DNA"/>
</dbReference>
<dbReference type="EMBL" id="CM000762">
    <property type="protein sequence ID" value="OQU87992.1"/>
    <property type="molecule type" value="Genomic_DNA"/>
</dbReference>
<dbReference type="Gramene" id="OQU87994">
    <property type="protein sequence ID" value="OQU87994"/>
    <property type="gene ID" value="SORBI_3003G379450"/>
</dbReference>
<gene>
    <name evidence="1" type="ORF">SORBI_3003G379450</name>
</gene>
<protein>
    <submittedName>
        <fullName evidence="1">Uncharacterized protein</fullName>
    </submittedName>
</protein>